<evidence type="ECO:0000256" key="1">
    <source>
        <dbReference type="SAM" id="Phobius"/>
    </source>
</evidence>
<sequence length="348" mass="36419">MLRRAARAGLTALLALSLVLAAASMIRIARDPALRPFADRATAAIAAAMDREMAAAATPARIAERLTALLAEEPRNWVAIDAVTDVARERGLPYDMAAVEAARDADFSIAARASTCAACAWDIAQCRLSAELLCQAPMLTGIGDVKDLAREGMHYAAGEEVDPVTVALSAVGLGATALVLASGGTSLTLKAGAAAVKTARGMRLLSPPMTAMLQRAAREGLDWSALRRTGDLRRAVRPGTLGPLTETVREVNRLEGALPTVETLALLRHIDGPDDARRIANAAEALGPRTVGRMEVLGKARFLRATARLSNIAIGLAAGLWGIAAALMGMAAHLGHTAALRLLRRLAR</sequence>
<dbReference type="Proteomes" id="UP000679284">
    <property type="component" value="Chromosome"/>
</dbReference>
<feature type="transmembrane region" description="Helical" evidence="1">
    <location>
        <begin position="312"/>
        <end position="335"/>
    </location>
</feature>
<name>A0A8J8MQY6_9RHOB</name>
<keyword evidence="3" id="KW-1185">Reference proteome</keyword>
<protein>
    <submittedName>
        <fullName evidence="2">Uncharacterized protein</fullName>
    </submittedName>
</protein>
<keyword evidence="1" id="KW-1133">Transmembrane helix</keyword>
<keyword evidence="1" id="KW-0812">Transmembrane</keyword>
<keyword evidence="1" id="KW-0472">Membrane</keyword>
<dbReference type="AlphaFoldDB" id="A0A8J8MQY6"/>
<dbReference type="EMBL" id="CP047289">
    <property type="protein sequence ID" value="QUS34822.1"/>
    <property type="molecule type" value="Genomic_DNA"/>
</dbReference>
<dbReference type="KEGG" id="fap:GR316_00185"/>
<accession>A0A8J8MQY6</accession>
<reference evidence="2" key="1">
    <citation type="submission" date="2020-01" db="EMBL/GenBank/DDBJ databases">
        <authorList>
            <person name="Yang Y."/>
            <person name="Kwon Y.M."/>
        </authorList>
    </citation>
    <scope>NUCLEOTIDE SEQUENCE</scope>
    <source>
        <strain evidence="2">PG104</strain>
    </source>
</reference>
<gene>
    <name evidence="2" type="ORF">GR316_00185</name>
</gene>
<proteinExistence type="predicted"/>
<evidence type="ECO:0000313" key="3">
    <source>
        <dbReference type="Proteomes" id="UP000679284"/>
    </source>
</evidence>
<evidence type="ECO:0000313" key="2">
    <source>
        <dbReference type="EMBL" id="QUS34822.1"/>
    </source>
</evidence>
<organism evidence="2 3">
    <name type="scientific">Falsirhodobacter algicola</name>
    <dbReference type="NCBI Taxonomy" id="2692330"/>
    <lineage>
        <taxon>Bacteria</taxon>
        <taxon>Pseudomonadati</taxon>
        <taxon>Pseudomonadota</taxon>
        <taxon>Alphaproteobacteria</taxon>
        <taxon>Rhodobacterales</taxon>
        <taxon>Paracoccaceae</taxon>
        <taxon>Falsirhodobacter</taxon>
    </lineage>
</organism>
<dbReference type="RefSeq" id="WP_211784072.1">
    <property type="nucleotide sequence ID" value="NZ_CP047289.1"/>
</dbReference>